<name>A0AAE3YHG7_9MICC</name>
<protein>
    <submittedName>
        <fullName evidence="4">Uncharacterized protein YjbJ (UPF0337 family)</fullName>
    </submittedName>
</protein>
<dbReference type="SUPFAM" id="SSF69047">
    <property type="entry name" value="Hypothetical protein YjbJ"/>
    <property type="match status" value="1"/>
</dbReference>
<dbReference type="AlphaFoldDB" id="A0AAE3YHG7"/>
<evidence type="ECO:0000256" key="1">
    <source>
        <dbReference type="ARBA" id="ARBA00009129"/>
    </source>
</evidence>
<dbReference type="Proteomes" id="UP001247307">
    <property type="component" value="Unassembled WGS sequence"/>
</dbReference>
<reference evidence="4" key="1">
    <citation type="submission" date="2023-07" db="EMBL/GenBank/DDBJ databases">
        <title>Sequencing the genomes of 1000 actinobacteria strains.</title>
        <authorList>
            <person name="Klenk H.-P."/>
        </authorList>
    </citation>
    <scope>NUCLEOTIDE SEQUENCE</scope>
    <source>
        <strain evidence="4">DSM 13988</strain>
    </source>
</reference>
<dbReference type="RefSeq" id="WP_309850444.1">
    <property type="nucleotide sequence ID" value="NZ_BAAAIU010000001.1"/>
</dbReference>
<evidence type="ECO:0000256" key="2">
    <source>
        <dbReference type="SAM" id="MobiDB-lite"/>
    </source>
</evidence>
<proteinExistence type="inferred from homology"/>
<comment type="caution">
    <text evidence="4">The sequence shown here is derived from an EMBL/GenBank/DDBJ whole genome shotgun (WGS) entry which is preliminary data.</text>
</comment>
<evidence type="ECO:0000259" key="3">
    <source>
        <dbReference type="Pfam" id="PF05532"/>
    </source>
</evidence>
<dbReference type="Gene3D" id="1.10.1470.10">
    <property type="entry name" value="YjbJ"/>
    <property type="match status" value="1"/>
</dbReference>
<feature type="domain" description="CsbD-like" evidence="3">
    <location>
        <begin position="5"/>
        <end position="56"/>
    </location>
</feature>
<feature type="compositionally biased region" description="Basic and acidic residues" evidence="2">
    <location>
        <begin position="46"/>
        <end position="56"/>
    </location>
</feature>
<organism evidence="4 5">
    <name type="scientific">Falsarthrobacter nasiphocae</name>
    <dbReference type="NCBI Taxonomy" id="189863"/>
    <lineage>
        <taxon>Bacteria</taxon>
        <taxon>Bacillati</taxon>
        <taxon>Actinomycetota</taxon>
        <taxon>Actinomycetes</taxon>
        <taxon>Micrococcales</taxon>
        <taxon>Micrococcaceae</taxon>
        <taxon>Falsarthrobacter</taxon>
    </lineage>
</organism>
<gene>
    <name evidence="4" type="ORF">J2S35_000958</name>
</gene>
<sequence length="56" mass="5805">MGLGDKISNAAEDLKGKAKETAGKVTDNEQLQAEGQGDQLAAGAKKVGEDVKDTFK</sequence>
<dbReference type="InterPro" id="IPR008462">
    <property type="entry name" value="CsbD"/>
</dbReference>
<feature type="compositionally biased region" description="Basic and acidic residues" evidence="2">
    <location>
        <begin position="12"/>
        <end position="22"/>
    </location>
</feature>
<dbReference type="InterPro" id="IPR036629">
    <property type="entry name" value="YjbJ_sf"/>
</dbReference>
<feature type="region of interest" description="Disordered" evidence="2">
    <location>
        <begin position="1"/>
        <end position="56"/>
    </location>
</feature>
<dbReference type="EMBL" id="JAVDUI010000001">
    <property type="protein sequence ID" value="MDR6892018.1"/>
    <property type="molecule type" value="Genomic_DNA"/>
</dbReference>
<evidence type="ECO:0000313" key="5">
    <source>
        <dbReference type="Proteomes" id="UP001247307"/>
    </source>
</evidence>
<comment type="similarity">
    <text evidence="1">Belongs to the UPF0337 (CsbD) family.</text>
</comment>
<evidence type="ECO:0000313" key="4">
    <source>
        <dbReference type="EMBL" id="MDR6892018.1"/>
    </source>
</evidence>
<keyword evidence="5" id="KW-1185">Reference proteome</keyword>
<accession>A0AAE3YHG7</accession>
<dbReference type="Pfam" id="PF05532">
    <property type="entry name" value="CsbD"/>
    <property type="match status" value="1"/>
</dbReference>